<keyword evidence="3" id="KW-1185">Reference proteome</keyword>
<accession>A0A840AW11</accession>
<name>A0A840AW11_9SPHN</name>
<gene>
    <name evidence="2" type="ORF">GGR91_000550</name>
</gene>
<organism evidence="2 3">
    <name type="scientific">Sphingorhabdus rigui</name>
    <dbReference type="NCBI Taxonomy" id="1282858"/>
    <lineage>
        <taxon>Bacteria</taxon>
        <taxon>Pseudomonadati</taxon>
        <taxon>Pseudomonadota</taxon>
        <taxon>Alphaproteobacteria</taxon>
        <taxon>Sphingomonadales</taxon>
        <taxon>Sphingomonadaceae</taxon>
        <taxon>Sphingorhabdus</taxon>
    </lineage>
</organism>
<comment type="caution">
    <text evidence="2">The sequence shown here is derived from an EMBL/GenBank/DDBJ whole genome shotgun (WGS) entry which is preliminary data.</text>
</comment>
<feature type="region of interest" description="Disordered" evidence="1">
    <location>
        <begin position="1"/>
        <end position="26"/>
    </location>
</feature>
<evidence type="ECO:0000256" key="1">
    <source>
        <dbReference type="SAM" id="MobiDB-lite"/>
    </source>
</evidence>
<protein>
    <submittedName>
        <fullName evidence="2">Uncharacterized protein</fullName>
    </submittedName>
</protein>
<sequence>MTDASPPDPNPAPNAAPNPDAGSDADFDDLLAFAPVPMQRRRADGWSADRQRRFITALSVMGAVGPAARAVGMGRASAYRLRERAGAAGFAEAWDIAIACGADLQFHTALDQAINGVTTVRVMRGGTVEVVNAPDRKVLNAALLSKTRLSAALSAQAQAVKATRET</sequence>
<dbReference type="RefSeq" id="WP_183939841.1">
    <property type="nucleotide sequence ID" value="NZ_BAABBG010000001.1"/>
</dbReference>
<dbReference type="AlphaFoldDB" id="A0A840AW11"/>
<proteinExistence type="predicted"/>
<reference evidence="2 3" key="1">
    <citation type="submission" date="2020-08" db="EMBL/GenBank/DDBJ databases">
        <title>Genomic Encyclopedia of Type Strains, Phase IV (KMG-IV): sequencing the most valuable type-strain genomes for metagenomic binning, comparative biology and taxonomic classification.</title>
        <authorList>
            <person name="Goeker M."/>
        </authorList>
    </citation>
    <scope>NUCLEOTIDE SEQUENCE [LARGE SCALE GENOMIC DNA]</scope>
    <source>
        <strain evidence="2 3">DSM 29050</strain>
    </source>
</reference>
<evidence type="ECO:0000313" key="3">
    <source>
        <dbReference type="Proteomes" id="UP000581447"/>
    </source>
</evidence>
<evidence type="ECO:0000313" key="2">
    <source>
        <dbReference type="EMBL" id="MBB3942328.1"/>
    </source>
</evidence>
<feature type="compositionally biased region" description="Pro residues" evidence="1">
    <location>
        <begin position="1"/>
        <end position="16"/>
    </location>
</feature>
<dbReference type="EMBL" id="JACIEA010000001">
    <property type="protein sequence ID" value="MBB3942328.1"/>
    <property type="molecule type" value="Genomic_DNA"/>
</dbReference>
<dbReference type="Proteomes" id="UP000581447">
    <property type="component" value="Unassembled WGS sequence"/>
</dbReference>